<evidence type="ECO:0000256" key="2">
    <source>
        <dbReference type="ARBA" id="ARBA00001936"/>
    </source>
</evidence>
<dbReference type="InterPro" id="IPR016182">
    <property type="entry name" value="Cu_amine_oxidase_N-reg"/>
</dbReference>
<dbReference type="PANTHER" id="PTHR10638:SF86">
    <property type="entry name" value="COPPER AMINE OXIDASE 1-RELATED"/>
    <property type="match status" value="1"/>
</dbReference>
<evidence type="ECO:0000256" key="10">
    <source>
        <dbReference type="ARBA" id="ARBA00023211"/>
    </source>
</evidence>
<keyword evidence="6 11" id="KW-0479">Metal-binding</keyword>
<keyword evidence="10" id="KW-0464">Manganese</keyword>
<evidence type="ECO:0000259" key="13">
    <source>
        <dbReference type="Pfam" id="PF01179"/>
    </source>
</evidence>
<feature type="signal peptide" evidence="12">
    <location>
        <begin position="1"/>
        <end position="17"/>
    </location>
</feature>
<comment type="caution">
    <text evidence="16">The sequence shown here is derived from an EMBL/GenBank/DDBJ whole genome shotgun (WGS) entry which is preliminary data.</text>
</comment>
<dbReference type="EC" id="1.4.3.-" evidence="11"/>
<organism evidence="16 17">
    <name type="scientific">Folsomia candida</name>
    <name type="common">Springtail</name>
    <dbReference type="NCBI Taxonomy" id="158441"/>
    <lineage>
        <taxon>Eukaryota</taxon>
        <taxon>Metazoa</taxon>
        <taxon>Ecdysozoa</taxon>
        <taxon>Arthropoda</taxon>
        <taxon>Hexapoda</taxon>
        <taxon>Collembola</taxon>
        <taxon>Entomobryomorpha</taxon>
        <taxon>Isotomoidea</taxon>
        <taxon>Isotomidae</taxon>
        <taxon>Proisotominae</taxon>
        <taxon>Folsomia</taxon>
    </lineage>
</organism>
<dbReference type="GO" id="GO:0009308">
    <property type="term" value="P:amine metabolic process"/>
    <property type="evidence" value="ECO:0007669"/>
    <property type="project" value="UniProtKB-UniRule"/>
</dbReference>
<comment type="cofactor">
    <cofactor evidence="11">
        <name>Cu cation</name>
        <dbReference type="ChEBI" id="CHEBI:23378"/>
    </cofactor>
    <text evidence="11">Contains 1 topaquinone per subunit.</text>
</comment>
<dbReference type="Pfam" id="PF02728">
    <property type="entry name" value="Cu_amine_oxidN3"/>
    <property type="match status" value="1"/>
</dbReference>
<comment type="subunit">
    <text evidence="5">Homodimer.</text>
</comment>
<feature type="domain" description="Copper amine oxidase catalytic" evidence="13">
    <location>
        <begin position="263"/>
        <end position="299"/>
    </location>
</feature>
<dbReference type="EMBL" id="LNIX01000003">
    <property type="protein sequence ID" value="OXA58555.1"/>
    <property type="molecule type" value="Genomic_DNA"/>
</dbReference>
<proteinExistence type="inferred from homology"/>
<sequence length="318" mass="36602">MLIVISLWSFVILSVQGKDALHPLDTITPDEVYLTANLVRSTAQQKVPSGRFIISSILLKEPKKAELLPFFLRDEAPGPGEICRRSHTVLFDLNNGGDVYEVVVDLDKGKVDSWTQMPRELHLQPMTAINEEGEIIPQMALSDLKVQERFKQLGVKNITAEVSSDPWFYIYNDENPAYKNRRIAQVWFYLRNFEQDNFYAHPVNFIAIVDVQLEKVVEIQDLPVYHGTNRTLLGRPLSSRAEHQYDPLLRPWESYRPRVKPVHVFQPEGVNFRVSGSQIQWQGFKLRVAFSAREGLVLNTYLLIPIFCGRIITIKKLQ</sequence>
<evidence type="ECO:0000256" key="3">
    <source>
        <dbReference type="ARBA" id="ARBA00001947"/>
    </source>
</evidence>
<dbReference type="OrthoDB" id="5379943at2759"/>
<evidence type="ECO:0000256" key="12">
    <source>
        <dbReference type="SAM" id="SignalP"/>
    </source>
</evidence>
<dbReference type="PANTHER" id="PTHR10638">
    <property type="entry name" value="COPPER AMINE OXIDASE"/>
    <property type="match status" value="1"/>
</dbReference>
<evidence type="ECO:0000259" key="14">
    <source>
        <dbReference type="Pfam" id="PF02727"/>
    </source>
</evidence>
<feature type="domain" description="Copper amine oxidase N3-terminal" evidence="15">
    <location>
        <begin position="136"/>
        <end position="223"/>
    </location>
</feature>
<comment type="cofactor">
    <cofactor evidence="2">
        <name>Mn(2+)</name>
        <dbReference type="ChEBI" id="CHEBI:29035"/>
    </cofactor>
</comment>
<keyword evidence="7 11" id="KW-0801">TPQ</keyword>
<accession>A0A226ELI7</accession>
<evidence type="ECO:0000256" key="1">
    <source>
        <dbReference type="ARBA" id="ARBA00001935"/>
    </source>
</evidence>
<evidence type="ECO:0000256" key="9">
    <source>
        <dbReference type="ARBA" id="ARBA00023008"/>
    </source>
</evidence>
<dbReference type="InterPro" id="IPR036460">
    <property type="entry name" value="Cu_amine_oxidase_C_sf"/>
</dbReference>
<reference evidence="16 17" key="1">
    <citation type="submission" date="2015-12" db="EMBL/GenBank/DDBJ databases">
        <title>The genome of Folsomia candida.</title>
        <authorList>
            <person name="Faddeeva A."/>
            <person name="Derks M.F."/>
            <person name="Anvar Y."/>
            <person name="Smit S."/>
            <person name="Van Straalen N."/>
            <person name="Roelofs D."/>
        </authorList>
    </citation>
    <scope>NUCLEOTIDE SEQUENCE [LARGE SCALE GENOMIC DNA]</scope>
    <source>
        <strain evidence="16 17">VU population</strain>
        <tissue evidence="16">Whole body</tissue>
    </source>
</reference>
<dbReference type="AlphaFoldDB" id="A0A226ELI7"/>
<evidence type="ECO:0000256" key="4">
    <source>
        <dbReference type="ARBA" id="ARBA00007983"/>
    </source>
</evidence>
<dbReference type="GO" id="GO:0048038">
    <property type="term" value="F:quinone binding"/>
    <property type="evidence" value="ECO:0007669"/>
    <property type="project" value="InterPro"/>
</dbReference>
<dbReference type="GO" id="GO:0008131">
    <property type="term" value="F:primary methylamine oxidase activity"/>
    <property type="evidence" value="ECO:0007669"/>
    <property type="project" value="InterPro"/>
</dbReference>
<dbReference type="Pfam" id="PF01179">
    <property type="entry name" value="Cu_amine_oxid"/>
    <property type="match status" value="1"/>
</dbReference>
<dbReference type="STRING" id="158441.A0A226ELI7"/>
<evidence type="ECO:0000256" key="6">
    <source>
        <dbReference type="ARBA" id="ARBA00022723"/>
    </source>
</evidence>
<evidence type="ECO:0000256" key="11">
    <source>
        <dbReference type="RuleBase" id="RU000672"/>
    </source>
</evidence>
<dbReference type="OMA" id="RRIMSMC"/>
<feature type="chain" id="PRO_5012578775" description="Amine oxidase" evidence="12">
    <location>
        <begin position="18"/>
        <end position="318"/>
    </location>
</feature>
<keyword evidence="9 11" id="KW-0186">Copper</keyword>
<evidence type="ECO:0000313" key="16">
    <source>
        <dbReference type="EMBL" id="OXA58555.1"/>
    </source>
</evidence>
<evidence type="ECO:0000256" key="8">
    <source>
        <dbReference type="ARBA" id="ARBA00023002"/>
    </source>
</evidence>
<evidence type="ECO:0000259" key="15">
    <source>
        <dbReference type="Pfam" id="PF02728"/>
    </source>
</evidence>
<gene>
    <name evidence="16" type="ORF">Fcan01_06673</name>
</gene>
<evidence type="ECO:0000313" key="17">
    <source>
        <dbReference type="Proteomes" id="UP000198287"/>
    </source>
</evidence>
<keyword evidence="12" id="KW-0732">Signal</keyword>
<dbReference type="InterPro" id="IPR015802">
    <property type="entry name" value="Cu_amine_oxidase_N3"/>
</dbReference>
<dbReference type="SUPFAM" id="SSF49998">
    <property type="entry name" value="Amine oxidase catalytic domain"/>
    <property type="match status" value="1"/>
</dbReference>
<dbReference type="InterPro" id="IPR015800">
    <property type="entry name" value="Cu_amine_oxidase_N2"/>
</dbReference>
<dbReference type="Gene3D" id="2.70.98.20">
    <property type="entry name" value="Copper amine oxidase, catalytic domain"/>
    <property type="match status" value="1"/>
</dbReference>
<keyword evidence="17" id="KW-1185">Reference proteome</keyword>
<dbReference type="Proteomes" id="UP000198287">
    <property type="component" value="Unassembled WGS sequence"/>
</dbReference>
<dbReference type="Gene3D" id="3.10.450.40">
    <property type="match status" value="2"/>
</dbReference>
<comment type="cofactor">
    <cofactor evidence="3">
        <name>Zn(2+)</name>
        <dbReference type="ChEBI" id="CHEBI:29105"/>
    </cofactor>
</comment>
<dbReference type="InterPro" id="IPR015798">
    <property type="entry name" value="Cu_amine_oxidase_C"/>
</dbReference>
<evidence type="ECO:0000256" key="5">
    <source>
        <dbReference type="ARBA" id="ARBA00011738"/>
    </source>
</evidence>
<dbReference type="Pfam" id="PF02727">
    <property type="entry name" value="Cu_amine_oxidN2"/>
    <property type="match status" value="1"/>
</dbReference>
<dbReference type="InterPro" id="IPR000269">
    <property type="entry name" value="Cu_amine_oxidase"/>
</dbReference>
<name>A0A226ELI7_FOLCA</name>
<protein>
    <recommendedName>
        <fullName evidence="11">Amine oxidase</fullName>
        <ecNumber evidence="11">1.4.3.-</ecNumber>
    </recommendedName>
</protein>
<dbReference type="SUPFAM" id="SSF54416">
    <property type="entry name" value="Amine oxidase N-terminal region"/>
    <property type="match status" value="2"/>
</dbReference>
<comment type="similarity">
    <text evidence="4 11">Belongs to the copper/topaquinone oxidase family.</text>
</comment>
<comment type="cofactor">
    <cofactor evidence="1">
        <name>Cu cation</name>
        <dbReference type="ChEBI" id="CHEBI:23378"/>
    </cofactor>
</comment>
<evidence type="ECO:0000256" key="7">
    <source>
        <dbReference type="ARBA" id="ARBA00022772"/>
    </source>
</evidence>
<keyword evidence="8 11" id="KW-0560">Oxidoreductase</keyword>
<comment type="PTM">
    <text evidence="11">Topaquinone (TPQ) is generated by copper-dependent autoxidation of a specific tyrosyl residue.</text>
</comment>
<dbReference type="GO" id="GO:0005507">
    <property type="term" value="F:copper ion binding"/>
    <property type="evidence" value="ECO:0007669"/>
    <property type="project" value="InterPro"/>
</dbReference>
<feature type="domain" description="Copper amine oxidase N2-terminal" evidence="14">
    <location>
        <begin position="22"/>
        <end position="117"/>
    </location>
</feature>